<evidence type="ECO:0000259" key="2">
    <source>
        <dbReference type="Pfam" id="PF04194"/>
    </source>
</evidence>
<reference evidence="3 4" key="1">
    <citation type="journal article" date="2015" name="Genome Biol. Evol.">
        <title>Comparative Genomics of a Bacterivorous Green Alga Reveals Evolutionary Causalities and Consequences of Phago-Mixotrophic Mode of Nutrition.</title>
        <authorList>
            <person name="Burns J.A."/>
            <person name="Paasch A."/>
            <person name="Narechania A."/>
            <person name="Kim E."/>
        </authorList>
    </citation>
    <scope>NUCLEOTIDE SEQUENCE [LARGE SCALE GENOMIC DNA]</scope>
    <source>
        <strain evidence="3 4">PLY_AMNH</strain>
    </source>
</reference>
<dbReference type="EMBL" id="LGRX02012604">
    <property type="protein sequence ID" value="KAK3267128.1"/>
    <property type="molecule type" value="Genomic_DNA"/>
</dbReference>
<accession>A0AAE0FWW1</accession>
<evidence type="ECO:0000256" key="1">
    <source>
        <dbReference type="SAM" id="MobiDB-lite"/>
    </source>
</evidence>
<dbReference type="PANTHER" id="PTHR47762:SF2">
    <property type="entry name" value="OS04G0640800 PROTEIN"/>
    <property type="match status" value="1"/>
</dbReference>
<feature type="region of interest" description="Disordered" evidence="1">
    <location>
        <begin position="209"/>
        <end position="248"/>
    </location>
</feature>
<protein>
    <recommendedName>
        <fullName evidence="2">Programmed cell death protein 2 C-terminal domain-containing protein</fullName>
    </recommendedName>
</protein>
<name>A0AAE0FWW1_9CHLO</name>
<feature type="domain" description="Programmed cell death protein 2 C-terminal" evidence="2">
    <location>
        <begin position="310"/>
        <end position="407"/>
    </location>
</feature>
<comment type="caution">
    <text evidence="3">The sequence shown here is derived from an EMBL/GenBank/DDBJ whole genome shotgun (WGS) entry which is preliminary data.</text>
</comment>
<feature type="compositionally biased region" description="Gly residues" evidence="1">
    <location>
        <begin position="171"/>
        <end position="184"/>
    </location>
</feature>
<evidence type="ECO:0000313" key="3">
    <source>
        <dbReference type="EMBL" id="KAK3267128.1"/>
    </source>
</evidence>
<dbReference type="GO" id="GO:0005737">
    <property type="term" value="C:cytoplasm"/>
    <property type="evidence" value="ECO:0007669"/>
    <property type="project" value="InterPro"/>
</dbReference>
<dbReference type="Pfam" id="PF04194">
    <property type="entry name" value="PDCD2_C"/>
    <property type="match status" value="1"/>
</dbReference>
<dbReference type="InterPro" id="IPR007320">
    <property type="entry name" value="PDCD2_C"/>
</dbReference>
<sequence>MADILLGIPGEWLEAKTHLDHYRTKAGGKPCWPHGLAPSDSALTTCGSCDKQMILVLQAFSPLSKSQAGHDVDDRSLFVFACLHAGCPRGPGIWKALRCQARKPARGVSREVDHGLASAADAWNSSTAAPEDDGTASSNPSSVAADESKAALDKKDPMPSGDDWGGDTDDWGGGADDWGMGDGSWGASTEGSGAADELDVLAKQLDAAQANSAPAGTSAAPKLRVAPAGKRPPAPADEEPAAEKQNDRVHTLSSFVVYGFPEPEQWDKGGDQATNRLLSEYEQREGHEVQQAEGAWDKEGYEHDATKHTDKIFHKFSRRLRRCPTQCARYSFGGEPIWPKKNNPVVRPCHRCGAPRTFEMQLMPPLLHYFEEGADWEASQGWAASPEIDLDAWDWLTAVVYTCSKVQSRRAPERRSPCRAQPRWPRAVWAVGRVRQMPVCTVGG</sequence>
<proteinExistence type="predicted"/>
<organism evidence="3 4">
    <name type="scientific">Cymbomonas tetramitiformis</name>
    <dbReference type="NCBI Taxonomy" id="36881"/>
    <lineage>
        <taxon>Eukaryota</taxon>
        <taxon>Viridiplantae</taxon>
        <taxon>Chlorophyta</taxon>
        <taxon>Pyramimonadophyceae</taxon>
        <taxon>Pyramimonadales</taxon>
        <taxon>Pyramimonadaceae</taxon>
        <taxon>Cymbomonas</taxon>
    </lineage>
</organism>
<keyword evidence="4" id="KW-1185">Reference proteome</keyword>
<gene>
    <name evidence="3" type="ORF">CYMTET_24297</name>
</gene>
<evidence type="ECO:0000313" key="4">
    <source>
        <dbReference type="Proteomes" id="UP001190700"/>
    </source>
</evidence>
<dbReference type="PANTHER" id="PTHR47762">
    <property type="entry name" value="OSJNBB0079B02.4 PROTEIN"/>
    <property type="match status" value="1"/>
</dbReference>
<feature type="compositionally biased region" description="Basic and acidic residues" evidence="1">
    <location>
        <begin position="146"/>
        <end position="157"/>
    </location>
</feature>
<dbReference type="AlphaFoldDB" id="A0AAE0FWW1"/>
<dbReference type="Proteomes" id="UP001190700">
    <property type="component" value="Unassembled WGS sequence"/>
</dbReference>
<feature type="region of interest" description="Disordered" evidence="1">
    <location>
        <begin position="122"/>
        <end position="192"/>
    </location>
</feature>